<feature type="transmembrane region" description="Helical" evidence="8">
    <location>
        <begin position="207"/>
        <end position="226"/>
    </location>
</feature>
<dbReference type="PANTHER" id="PTHR33908:SF11">
    <property type="entry name" value="MEMBRANE PROTEIN"/>
    <property type="match status" value="1"/>
</dbReference>
<gene>
    <name evidence="10" type="ORF">A2Z23_02965</name>
</gene>
<evidence type="ECO:0000256" key="1">
    <source>
        <dbReference type="ARBA" id="ARBA00004651"/>
    </source>
</evidence>
<evidence type="ECO:0000256" key="6">
    <source>
        <dbReference type="ARBA" id="ARBA00022989"/>
    </source>
</evidence>
<dbReference type="InterPro" id="IPR038731">
    <property type="entry name" value="RgtA/B/C-like"/>
</dbReference>
<dbReference type="Proteomes" id="UP000176628">
    <property type="component" value="Unassembled WGS sequence"/>
</dbReference>
<keyword evidence="5 8" id="KW-0812">Transmembrane</keyword>
<protein>
    <recommendedName>
        <fullName evidence="9">Glycosyltransferase RgtA/B/C/D-like domain-containing protein</fullName>
    </recommendedName>
</protein>
<dbReference type="GO" id="GO:0009103">
    <property type="term" value="P:lipopolysaccharide biosynthetic process"/>
    <property type="evidence" value="ECO:0007669"/>
    <property type="project" value="UniProtKB-ARBA"/>
</dbReference>
<dbReference type="GO" id="GO:0005886">
    <property type="term" value="C:plasma membrane"/>
    <property type="evidence" value="ECO:0007669"/>
    <property type="project" value="UniProtKB-SubCell"/>
</dbReference>
<dbReference type="GO" id="GO:0016763">
    <property type="term" value="F:pentosyltransferase activity"/>
    <property type="evidence" value="ECO:0007669"/>
    <property type="project" value="TreeGrafter"/>
</dbReference>
<evidence type="ECO:0000259" key="9">
    <source>
        <dbReference type="Pfam" id="PF13231"/>
    </source>
</evidence>
<reference evidence="10 11" key="1">
    <citation type="journal article" date="2016" name="Nat. Commun.">
        <title>Thousands of microbial genomes shed light on interconnected biogeochemical processes in an aquifer system.</title>
        <authorList>
            <person name="Anantharaman K."/>
            <person name="Brown C.T."/>
            <person name="Hug L.A."/>
            <person name="Sharon I."/>
            <person name="Castelle C.J."/>
            <person name="Probst A.J."/>
            <person name="Thomas B.C."/>
            <person name="Singh A."/>
            <person name="Wilkins M.J."/>
            <person name="Karaoz U."/>
            <person name="Brodie E.L."/>
            <person name="Williams K.H."/>
            <person name="Hubbard S.S."/>
            <person name="Banfield J.F."/>
        </authorList>
    </citation>
    <scope>NUCLEOTIDE SEQUENCE [LARGE SCALE GENOMIC DNA]</scope>
</reference>
<evidence type="ECO:0000256" key="2">
    <source>
        <dbReference type="ARBA" id="ARBA00022475"/>
    </source>
</evidence>
<dbReference type="EMBL" id="MFAV01000041">
    <property type="protein sequence ID" value="OGD85896.1"/>
    <property type="molecule type" value="Genomic_DNA"/>
</dbReference>
<feature type="domain" description="Glycosyltransferase RgtA/B/C/D-like" evidence="9">
    <location>
        <begin position="72"/>
        <end position="222"/>
    </location>
</feature>
<evidence type="ECO:0000256" key="5">
    <source>
        <dbReference type="ARBA" id="ARBA00022692"/>
    </source>
</evidence>
<comment type="caution">
    <text evidence="10">The sequence shown here is derived from an EMBL/GenBank/DDBJ whole genome shotgun (WGS) entry which is preliminary data.</text>
</comment>
<feature type="transmembrane region" description="Helical" evidence="8">
    <location>
        <begin position="305"/>
        <end position="324"/>
    </location>
</feature>
<accession>A0A1F5G1Y7</accession>
<keyword evidence="6 8" id="KW-1133">Transmembrane helix</keyword>
<evidence type="ECO:0000256" key="3">
    <source>
        <dbReference type="ARBA" id="ARBA00022676"/>
    </source>
</evidence>
<dbReference type="PANTHER" id="PTHR33908">
    <property type="entry name" value="MANNOSYLTRANSFERASE YKCB-RELATED"/>
    <property type="match status" value="1"/>
</dbReference>
<feature type="transmembrane region" description="Helical" evidence="8">
    <location>
        <begin position="89"/>
        <end position="107"/>
    </location>
</feature>
<dbReference type="AlphaFoldDB" id="A0A1F5G1Y7"/>
<comment type="subcellular location">
    <subcellularLocation>
        <location evidence="1">Cell membrane</location>
        <topology evidence="1">Multi-pass membrane protein</topology>
    </subcellularLocation>
</comment>
<feature type="transmembrane region" description="Helical" evidence="8">
    <location>
        <begin position="177"/>
        <end position="195"/>
    </location>
</feature>
<feature type="transmembrane region" description="Helical" evidence="8">
    <location>
        <begin position="113"/>
        <end position="132"/>
    </location>
</feature>
<sequence length="540" mass="62362">MTNFLLALIIFLAAFLRLFALNLSPPSLNWDEVSHGYNAYSILTTGKDEWGQSFPLTSFRIFGDYKLPFYIYLTAPLTAFGLNEWTVRMVSALSGVGAVLFTFLLVQKLFKNQLLSLLSALFLAFSPWHLLLSRAAFEANLSLFLVILATWLFLLGLEKEKFLPLSALFCGLSLYAYNSAKIFVPLLIILLAFIYRKEIFAKMKFSVLALVLFLLMFLPHLVLLPSQEGQARFYWSTILDSGAIANINQARGTSTLPGPLPRIVNNKATYFLSHFFPNWFSHYSAQFLFFQGGSHYQYSIPGKGVAYPLEIPFVIVGLFAFLFLRTKGAILVLFWLVFGPIAASVTRESPNVLRSILTLPSLQIISAFGVIKVAEWFGKFEKEFKTAFLALFVALLFFSSGVFLKNYFGEYRIKYSWAWQYGYKEMARFVKENYDSYDRFVITKKYGEPHEFLLFYLKWPPQKYQTDPNLVRYFRSNWYWVDRFDKFYFVNDWEIKENLKKRPEQKTLLITSPGNYPDYANKLLTVPFLTGVNAFEIVEL</sequence>
<evidence type="ECO:0000256" key="4">
    <source>
        <dbReference type="ARBA" id="ARBA00022679"/>
    </source>
</evidence>
<dbReference type="InterPro" id="IPR050297">
    <property type="entry name" value="LipidA_mod_glycosyltrf_83"/>
</dbReference>
<keyword evidence="3" id="KW-0328">Glycosyltransferase</keyword>
<proteinExistence type="predicted"/>
<feature type="transmembrane region" description="Helical" evidence="8">
    <location>
        <begin position="329"/>
        <end position="346"/>
    </location>
</feature>
<keyword evidence="4" id="KW-0808">Transferase</keyword>
<keyword evidence="7 8" id="KW-0472">Membrane</keyword>
<evidence type="ECO:0000256" key="8">
    <source>
        <dbReference type="SAM" id="Phobius"/>
    </source>
</evidence>
<evidence type="ECO:0000256" key="7">
    <source>
        <dbReference type="ARBA" id="ARBA00023136"/>
    </source>
</evidence>
<evidence type="ECO:0000313" key="11">
    <source>
        <dbReference type="Proteomes" id="UP000176628"/>
    </source>
</evidence>
<feature type="transmembrane region" description="Helical" evidence="8">
    <location>
        <begin position="352"/>
        <end position="374"/>
    </location>
</feature>
<feature type="transmembrane region" description="Helical" evidence="8">
    <location>
        <begin position="386"/>
        <end position="404"/>
    </location>
</feature>
<name>A0A1F5G1Y7_9BACT</name>
<feature type="transmembrane region" description="Helical" evidence="8">
    <location>
        <begin position="139"/>
        <end position="157"/>
    </location>
</feature>
<dbReference type="Pfam" id="PF13231">
    <property type="entry name" value="PMT_2"/>
    <property type="match status" value="1"/>
</dbReference>
<organism evidence="10 11">
    <name type="scientific">Candidatus Curtissbacteria bacterium RBG_16_39_7</name>
    <dbReference type="NCBI Taxonomy" id="1797707"/>
    <lineage>
        <taxon>Bacteria</taxon>
        <taxon>Candidatus Curtissiibacteriota</taxon>
    </lineage>
</organism>
<keyword evidence="2" id="KW-1003">Cell membrane</keyword>
<evidence type="ECO:0000313" key="10">
    <source>
        <dbReference type="EMBL" id="OGD85896.1"/>
    </source>
</evidence>